<dbReference type="Proteomes" id="UP001457282">
    <property type="component" value="Unassembled WGS sequence"/>
</dbReference>
<dbReference type="EMBL" id="JBEDUW010000005">
    <property type="protein sequence ID" value="KAK9930406.1"/>
    <property type="molecule type" value="Genomic_DNA"/>
</dbReference>
<protein>
    <submittedName>
        <fullName evidence="1">Uncharacterized protein</fullName>
    </submittedName>
</protein>
<sequence length="73" mass="8344">MSIPVATPPRPSSATIKLQRQRFSYAHHHITASLPPPRSISSHRREPLPLITNAPHHFRCRLPHVPLFAKKKE</sequence>
<accession>A0AAW1X0H0</accession>
<organism evidence="1 2">
    <name type="scientific">Rubus argutus</name>
    <name type="common">Southern blackberry</name>
    <dbReference type="NCBI Taxonomy" id="59490"/>
    <lineage>
        <taxon>Eukaryota</taxon>
        <taxon>Viridiplantae</taxon>
        <taxon>Streptophyta</taxon>
        <taxon>Embryophyta</taxon>
        <taxon>Tracheophyta</taxon>
        <taxon>Spermatophyta</taxon>
        <taxon>Magnoliopsida</taxon>
        <taxon>eudicotyledons</taxon>
        <taxon>Gunneridae</taxon>
        <taxon>Pentapetalae</taxon>
        <taxon>rosids</taxon>
        <taxon>fabids</taxon>
        <taxon>Rosales</taxon>
        <taxon>Rosaceae</taxon>
        <taxon>Rosoideae</taxon>
        <taxon>Rosoideae incertae sedis</taxon>
        <taxon>Rubus</taxon>
    </lineage>
</organism>
<comment type="caution">
    <text evidence="1">The sequence shown here is derived from an EMBL/GenBank/DDBJ whole genome shotgun (WGS) entry which is preliminary data.</text>
</comment>
<gene>
    <name evidence="1" type="ORF">M0R45_027444</name>
</gene>
<reference evidence="1 2" key="1">
    <citation type="journal article" date="2023" name="G3 (Bethesda)">
        <title>A chromosome-length genome assembly and annotation of blackberry (Rubus argutus, cv. 'Hillquist').</title>
        <authorList>
            <person name="Bruna T."/>
            <person name="Aryal R."/>
            <person name="Dudchenko O."/>
            <person name="Sargent D.J."/>
            <person name="Mead D."/>
            <person name="Buti M."/>
            <person name="Cavallini A."/>
            <person name="Hytonen T."/>
            <person name="Andres J."/>
            <person name="Pham M."/>
            <person name="Weisz D."/>
            <person name="Mascagni F."/>
            <person name="Usai G."/>
            <person name="Natali L."/>
            <person name="Bassil N."/>
            <person name="Fernandez G.E."/>
            <person name="Lomsadze A."/>
            <person name="Armour M."/>
            <person name="Olukolu B."/>
            <person name="Poorten T."/>
            <person name="Britton C."/>
            <person name="Davik J."/>
            <person name="Ashrafi H."/>
            <person name="Aiden E.L."/>
            <person name="Borodovsky M."/>
            <person name="Worthington M."/>
        </authorList>
    </citation>
    <scope>NUCLEOTIDE SEQUENCE [LARGE SCALE GENOMIC DNA]</scope>
    <source>
        <strain evidence="1">PI 553951</strain>
    </source>
</reference>
<keyword evidence="2" id="KW-1185">Reference proteome</keyword>
<dbReference type="AlphaFoldDB" id="A0AAW1X0H0"/>
<evidence type="ECO:0000313" key="2">
    <source>
        <dbReference type="Proteomes" id="UP001457282"/>
    </source>
</evidence>
<name>A0AAW1X0H0_RUBAR</name>
<proteinExistence type="predicted"/>
<evidence type="ECO:0000313" key="1">
    <source>
        <dbReference type="EMBL" id="KAK9930406.1"/>
    </source>
</evidence>